<protein>
    <submittedName>
        <fullName evidence="1">Uncharacterized protein</fullName>
    </submittedName>
</protein>
<dbReference type="Proteomes" id="UP001386955">
    <property type="component" value="Unassembled WGS sequence"/>
</dbReference>
<gene>
    <name evidence="1" type="ORF">VNO78_04256</name>
</gene>
<organism evidence="1 2">
    <name type="scientific">Psophocarpus tetragonolobus</name>
    <name type="common">Winged bean</name>
    <name type="synonym">Dolichos tetragonolobus</name>
    <dbReference type="NCBI Taxonomy" id="3891"/>
    <lineage>
        <taxon>Eukaryota</taxon>
        <taxon>Viridiplantae</taxon>
        <taxon>Streptophyta</taxon>
        <taxon>Embryophyta</taxon>
        <taxon>Tracheophyta</taxon>
        <taxon>Spermatophyta</taxon>
        <taxon>Magnoliopsida</taxon>
        <taxon>eudicotyledons</taxon>
        <taxon>Gunneridae</taxon>
        <taxon>Pentapetalae</taxon>
        <taxon>rosids</taxon>
        <taxon>fabids</taxon>
        <taxon>Fabales</taxon>
        <taxon>Fabaceae</taxon>
        <taxon>Papilionoideae</taxon>
        <taxon>50 kb inversion clade</taxon>
        <taxon>NPAAA clade</taxon>
        <taxon>indigoferoid/millettioid clade</taxon>
        <taxon>Phaseoleae</taxon>
        <taxon>Psophocarpus</taxon>
    </lineage>
</organism>
<name>A0AAN9T2A5_PSOTE</name>
<evidence type="ECO:0000313" key="1">
    <source>
        <dbReference type="EMBL" id="KAK7412699.1"/>
    </source>
</evidence>
<sequence>MGETFLFVAQSLPSNLFDLGPVGWLSFGPNSLCYDELCCVLSLAGPRLRGSLKIDYLLPSSKAVGVFCGWNEKAARNFSCHVNIQALVGIKSSCNLDCRY</sequence>
<comment type="caution">
    <text evidence="1">The sequence shown here is derived from an EMBL/GenBank/DDBJ whole genome shotgun (WGS) entry which is preliminary data.</text>
</comment>
<reference evidence="1 2" key="1">
    <citation type="submission" date="2024-01" db="EMBL/GenBank/DDBJ databases">
        <title>The genomes of 5 underutilized Papilionoideae crops provide insights into root nodulation and disease resistanc.</title>
        <authorList>
            <person name="Jiang F."/>
        </authorList>
    </citation>
    <scope>NUCLEOTIDE SEQUENCE [LARGE SCALE GENOMIC DNA]</scope>
    <source>
        <strain evidence="1">DUOXIRENSHENG_FW03</strain>
        <tissue evidence="1">Leaves</tissue>
    </source>
</reference>
<dbReference type="EMBL" id="JAYMYS010000001">
    <property type="protein sequence ID" value="KAK7412699.1"/>
    <property type="molecule type" value="Genomic_DNA"/>
</dbReference>
<proteinExistence type="predicted"/>
<evidence type="ECO:0000313" key="2">
    <source>
        <dbReference type="Proteomes" id="UP001386955"/>
    </source>
</evidence>
<keyword evidence="2" id="KW-1185">Reference proteome</keyword>
<accession>A0AAN9T2A5</accession>
<dbReference type="AlphaFoldDB" id="A0AAN9T2A5"/>